<dbReference type="Proteomes" id="UP000003273">
    <property type="component" value="Unassembled WGS sequence"/>
</dbReference>
<proteinExistence type="predicted"/>
<keyword evidence="3 5" id="KW-1133">Transmembrane helix</keyword>
<feature type="transmembrane region" description="Helical" evidence="5">
    <location>
        <begin position="101"/>
        <end position="122"/>
    </location>
</feature>
<feature type="transmembrane region" description="Helical" evidence="5">
    <location>
        <begin position="27"/>
        <end position="47"/>
    </location>
</feature>
<dbReference type="InterPro" id="IPR001902">
    <property type="entry name" value="SLC26A/SulP_fam"/>
</dbReference>
<dbReference type="Gene3D" id="3.30.750.24">
    <property type="entry name" value="STAS domain"/>
    <property type="match status" value="1"/>
</dbReference>
<dbReference type="InterPro" id="IPR011547">
    <property type="entry name" value="SLC26A/SulP_dom"/>
</dbReference>
<dbReference type="GO" id="GO:0016020">
    <property type="term" value="C:membrane"/>
    <property type="evidence" value="ECO:0007669"/>
    <property type="project" value="UniProtKB-SubCell"/>
</dbReference>
<dbReference type="HOGENOM" id="CLU_003182_13_1_3"/>
<dbReference type="InterPro" id="IPR002645">
    <property type="entry name" value="STAS_dom"/>
</dbReference>
<feature type="transmembrane region" description="Helical" evidence="5">
    <location>
        <begin position="324"/>
        <end position="345"/>
    </location>
</feature>
<evidence type="ECO:0000256" key="4">
    <source>
        <dbReference type="ARBA" id="ARBA00023136"/>
    </source>
</evidence>
<dbReference type="InterPro" id="IPR036513">
    <property type="entry name" value="STAS_dom_sf"/>
</dbReference>
<comment type="caution">
    <text evidence="7">The sequence shown here is derived from an EMBL/GenBank/DDBJ whole genome shotgun (WGS) entry which is preliminary data.</text>
</comment>
<evidence type="ECO:0000313" key="8">
    <source>
        <dbReference type="Proteomes" id="UP000003273"/>
    </source>
</evidence>
<dbReference type="Pfam" id="PF01740">
    <property type="entry name" value="STAS"/>
    <property type="match status" value="1"/>
</dbReference>
<reference evidence="7 8" key="1">
    <citation type="submission" date="2012-04" db="EMBL/GenBank/DDBJ databases">
        <authorList>
            <person name="Genoscope - CEA"/>
        </authorList>
    </citation>
    <scope>NUCLEOTIDE SEQUENCE [LARGE SCALE GENOMIC DNA]</scope>
    <source>
        <strain evidence="7 8">9806</strain>
    </source>
</reference>
<dbReference type="CDD" id="cd07042">
    <property type="entry name" value="STAS_SulP_like_sulfate_transporter"/>
    <property type="match status" value="1"/>
</dbReference>
<evidence type="ECO:0000259" key="6">
    <source>
        <dbReference type="PROSITE" id="PS50801"/>
    </source>
</evidence>
<dbReference type="GO" id="GO:0055085">
    <property type="term" value="P:transmembrane transport"/>
    <property type="evidence" value="ECO:0007669"/>
    <property type="project" value="InterPro"/>
</dbReference>
<feature type="transmembrane region" description="Helical" evidence="5">
    <location>
        <begin position="385"/>
        <end position="413"/>
    </location>
</feature>
<name>I4GQE7_MICAE</name>
<feature type="domain" description="STAS" evidence="6">
    <location>
        <begin position="453"/>
        <end position="553"/>
    </location>
</feature>
<keyword evidence="2 5" id="KW-0812">Transmembrane</keyword>
<feature type="transmembrane region" description="Helical" evidence="5">
    <location>
        <begin position="54"/>
        <end position="76"/>
    </location>
</feature>
<dbReference type="EMBL" id="CAIL01000006">
    <property type="protein sequence ID" value="CCI12021.1"/>
    <property type="molecule type" value="Genomic_DNA"/>
</dbReference>
<accession>I4GQE7</accession>
<comment type="subcellular location">
    <subcellularLocation>
        <location evidence="1">Membrane</location>
        <topology evidence="1">Multi-pass membrane protein</topology>
    </subcellularLocation>
</comment>
<sequence length="577" mass="61149">MAKNPLLSWILMQITNRIHFDNLRGDIFGGLTAAIVSLPLALAFGVASGAGAIAGLYGAVCVGFFAALFGGTPTLISEPTGPMTVVMTAIVASLTARNPELGLPMAFTVVMLAGIFQILFGIFKMGKYITLMPYSVISGFMSGIGVILIILQIPPFLGQAAPKGGVLGTVQKIPELLSNINPPEAILGAITLAIIFLMPSKFKRFVPPQLLALVIGTLISLFFFQGAEIRRIGDIPVGLPTLQMPTFSAAQMITMLVDGAVLGMLGCIDTLLTAVIADSLTRTEHKSNKELIGQGIGNLVSGICGGLPGAGATMGTVVNIQTGATTALSGITRALILLVVVLWAAGLTKSIPMAVLAGIALKVGIDILDWSFLKRSHKISLKGTLIMYGVLLLTVFVDLIVAVGVGVFIANILTIDRLSELQAQEVKTITDNDDEILLSPEEKRLLNQANGRIILFYLSGPMIFGVSKAIAREHTAMKEADVLILDLSDVPLLGVTASLAIENAIKDAIDKGLQVFIVGATSKIQHRLERLGILAQIPPDHVLMDRTIALQQAVTFVKTHPHQEPEDFEVNQGVYPT</sequence>
<feature type="transmembrane region" description="Helical" evidence="5">
    <location>
        <begin position="134"/>
        <end position="153"/>
    </location>
</feature>
<evidence type="ECO:0000256" key="1">
    <source>
        <dbReference type="ARBA" id="ARBA00004141"/>
    </source>
</evidence>
<feature type="transmembrane region" description="Helical" evidence="5">
    <location>
        <begin position="249"/>
        <end position="277"/>
    </location>
</feature>
<dbReference type="AlphaFoldDB" id="I4GQE7"/>
<evidence type="ECO:0000313" key="7">
    <source>
        <dbReference type="EMBL" id="CCI12021.1"/>
    </source>
</evidence>
<organism evidence="7 8">
    <name type="scientific">Microcystis aeruginosa PCC 9806</name>
    <dbReference type="NCBI Taxonomy" id="1160282"/>
    <lineage>
        <taxon>Bacteria</taxon>
        <taxon>Bacillati</taxon>
        <taxon>Cyanobacteriota</taxon>
        <taxon>Cyanophyceae</taxon>
        <taxon>Oscillatoriophycideae</taxon>
        <taxon>Chroococcales</taxon>
        <taxon>Microcystaceae</taxon>
        <taxon>Microcystis</taxon>
    </lineage>
</organism>
<feature type="transmembrane region" description="Helical" evidence="5">
    <location>
        <begin position="351"/>
        <end position="373"/>
    </location>
</feature>
<dbReference type="PROSITE" id="PS50801">
    <property type="entry name" value="STAS"/>
    <property type="match status" value="1"/>
</dbReference>
<evidence type="ECO:0000256" key="2">
    <source>
        <dbReference type="ARBA" id="ARBA00022692"/>
    </source>
</evidence>
<gene>
    <name evidence="7" type="ORF">MICAE_1030025</name>
</gene>
<keyword evidence="4 5" id="KW-0472">Membrane</keyword>
<evidence type="ECO:0000256" key="5">
    <source>
        <dbReference type="SAM" id="Phobius"/>
    </source>
</evidence>
<evidence type="ECO:0000256" key="3">
    <source>
        <dbReference type="ARBA" id="ARBA00022989"/>
    </source>
</evidence>
<dbReference type="SUPFAM" id="SSF52091">
    <property type="entry name" value="SpoIIaa-like"/>
    <property type="match status" value="1"/>
</dbReference>
<feature type="transmembrane region" description="Helical" evidence="5">
    <location>
        <begin position="210"/>
        <end position="229"/>
    </location>
</feature>
<dbReference type="PANTHER" id="PTHR11814">
    <property type="entry name" value="SULFATE TRANSPORTER"/>
    <property type="match status" value="1"/>
</dbReference>
<protein>
    <submittedName>
        <fullName evidence="7">Similar to Q8YXB1_ANASP Sulfate permease family protein</fullName>
    </submittedName>
</protein>
<dbReference type="Pfam" id="PF00916">
    <property type="entry name" value="Sulfate_transp"/>
    <property type="match status" value="1"/>
</dbReference>